<feature type="transmembrane region" description="Helical" evidence="1">
    <location>
        <begin position="61"/>
        <end position="86"/>
    </location>
</feature>
<dbReference type="GeneID" id="75914017"/>
<keyword evidence="1" id="KW-1133">Transmembrane helix</keyword>
<reference evidence="2" key="1">
    <citation type="submission" date="2021-06" db="EMBL/GenBank/DDBJ databases">
        <authorList>
            <consortium name="DOE Joint Genome Institute"/>
            <person name="Mondo S.J."/>
            <person name="Amses K.R."/>
            <person name="Simmons D.R."/>
            <person name="Longcore J.E."/>
            <person name="Seto K."/>
            <person name="Alves G.H."/>
            <person name="Bonds A.E."/>
            <person name="Quandt C.A."/>
            <person name="Davis W.J."/>
            <person name="Chang Y."/>
            <person name="Letcher P.M."/>
            <person name="Powell M.J."/>
            <person name="Kuo A."/>
            <person name="Labutti K."/>
            <person name="Pangilinan J."/>
            <person name="Andreopoulos W."/>
            <person name="Tritt A."/>
            <person name="Riley R."/>
            <person name="Hundley H."/>
            <person name="Johnson J."/>
            <person name="Lipzen A."/>
            <person name="Barry K."/>
            <person name="Berbee M.L."/>
            <person name="Buchler N.E."/>
            <person name="Grigoriev I.V."/>
            <person name="Spatafora J.W."/>
            <person name="Stajich J.E."/>
            <person name="James T.Y."/>
        </authorList>
    </citation>
    <scope>NUCLEOTIDE SEQUENCE</scope>
    <source>
        <strain evidence="2">AG</strain>
    </source>
</reference>
<proteinExistence type="predicted"/>
<keyword evidence="1" id="KW-0812">Transmembrane</keyword>
<keyword evidence="3" id="KW-1185">Reference proteome</keyword>
<dbReference type="Proteomes" id="UP001206595">
    <property type="component" value="Unassembled WGS sequence"/>
</dbReference>
<comment type="caution">
    <text evidence="2">The sequence shown here is derived from an EMBL/GenBank/DDBJ whole genome shotgun (WGS) entry which is preliminary data.</text>
</comment>
<dbReference type="RefSeq" id="XP_051445004.1">
    <property type="nucleotide sequence ID" value="XM_051588672.1"/>
</dbReference>
<dbReference type="EMBL" id="MU620915">
    <property type="protein sequence ID" value="KAI8580000.1"/>
    <property type="molecule type" value="Genomic_DNA"/>
</dbReference>
<evidence type="ECO:0000313" key="2">
    <source>
        <dbReference type="EMBL" id="KAI8580000.1"/>
    </source>
</evidence>
<evidence type="ECO:0000313" key="3">
    <source>
        <dbReference type="Proteomes" id="UP001206595"/>
    </source>
</evidence>
<protein>
    <submittedName>
        <fullName evidence="2">Uncharacterized protein</fullName>
    </submittedName>
</protein>
<reference evidence="2" key="2">
    <citation type="journal article" date="2022" name="Proc. Natl. Acad. Sci. U.S.A.">
        <title>Diploid-dominant life cycles characterize the early evolution of Fungi.</title>
        <authorList>
            <person name="Amses K.R."/>
            <person name="Simmons D.R."/>
            <person name="Longcore J.E."/>
            <person name="Mondo S.J."/>
            <person name="Seto K."/>
            <person name="Jeronimo G.H."/>
            <person name="Bonds A.E."/>
            <person name="Quandt C.A."/>
            <person name="Davis W.J."/>
            <person name="Chang Y."/>
            <person name="Federici B.A."/>
            <person name="Kuo A."/>
            <person name="LaButti K."/>
            <person name="Pangilinan J."/>
            <person name="Andreopoulos W."/>
            <person name="Tritt A."/>
            <person name="Riley R."/>
            <person name="Hundley H."/>
            <person name="Johnson J."/>
            <person name="Lipzen A."/>
            <person name="Barry K."/>
            <person name="Lang B.F."/>
            <person name="Cuomo C.A."/>
            <person name="Buchler N.E."/>
            <person name="Grigoriev I.V."/>
            <person name="Spatafora J.W."/>
            <person name="Stajich J.E."/>
            <person name="James T.Y."/>
        </authorList>
    </citation>
    <scope>NUCLEOTIDE SEQUENCE</scope>
    <source>
        <strain evidence="2">AG</strain>
    </source>
</reference>
<evidence type="ECO:0000256" key="1">
    <source>
        <dbReference type="SAM" id="Phobius"/>
    </source>
</evidence>
<dbReference type="AlphaFoldDB" id="A0AAD5ED01"/>
<organism evidence="2 3">
    <name type="scientific">Umbelopsis ramanniana AG</name>
    <dbReference type="NCBI Taxonomy" id="1314678"/>
    <lineage>
        <taxon>Eukaryota</taxon>
        <taxon>Fungi</taxon>
        <taxon>Fungi incertae sedis</taxon>
        <taxon>Mucoromycota</taxon>
        <taxon>Mucoromycotina</taxon>
        <taxon>Umbelopsidomycetes</taxon>
        <taxon>Umbelopsidales</taxon>
        <taxon>Umbelopsidaceae</taxon>
        <taxon>Umbelopsis</taxon>
    </lineage>
</organism>
<gene>
    <name evidence="2" type="ORF">K450DRAFT_238863</name>
</gene>
<keyword evidence="1" id="KW-0472">Membrane</keyword>
<sequence length="88" mass="10190">MMECYPGRNYHDFLLGALGFHNDILGVPDFHLLSLQTAVLLCKWTYTALKKKTHNQIYKMIRFRVSCVSPYGFSILYILTIIILHVPS</sequence>
<accession>A0AAD5ED01</accession>
<name>A0AAD5ED01_UMBRA</name>